<gene>
    <name evidence="17" type="ORF">TPSB3V08_LOCUS4142</name>
</gene>
<evidence type="ECO:0000256" key="9">
    <source>
        <dbReference type="ARBA" id="ARBA00022840"/>
    </source>
</evidence>
<evidence type="ECO:0000256" key="6">
    <source>
        <dbReference type="ARBA" id="ARBA00022771"/>
    </source>
</evidence>
<dbReference type="CDD" id="cd11726">
    <property type="entry name" value="ADDz_ATRX"/>
    <property type="match status" value="1"/>
</dbReference>
<reference evidence="17" key="1">
    <citation type="submission" date="2020-11" db="EMBL/GenBank/DDBJ databases">
        <authorList>
            <person name="Tran Van P."/>
        </authorList>
    </citation>
    <scope>NUCLEOTIDE SEQUENCE</scope>
</reference>
<dbReference type="GO" id="GO:0031297">
    <property type="term" value="P:replication fork processing"/>
    <property type="evidence" value="ECO:0007669"/>
    <property type="project" value="TreeGrafter"/>
</dbReference>
<protein>
    <recommendedName>
        <fullName evidence="16">PHD-type domain-containing protein</fullName>
    </recommendedName>
</protein>
<feature type="region of interest" description="Disordered" evidence="14">
    <location>
        <begin position="293"/>
        <end position="574"/>
    </location>
</feature>
<keyword evidence="6" id="KW-0863">Zinc-finger</keyword>
<feature type="compositionally biased region" description="Basic and acidic residues" evidence="14">
    <location>
        <begin position="411"/>
        <end position="424"/>
    </location>
</feature>
<evidence type="ECO:0000256" key="15">
    <source>
        <dbReference type="SAM" id="Phobius"/>
    </source>
</evidence>
<dbReference type="PANTHER" id="PTHR46357:SF1">
    <property type="entry name" value="TRANSCRIPTIONAL REGULATOR ATRX"/>
    <property type="match status" value="1"/>
</dbReference>
<comment type="similarity">
    <text evidence="2">Belongs to the SNF2/RAD54 helicase family.</text>
</comment>
<evidence type="ECO:0000256" key="5">
    <source>
        <dbReference type="ARBA" id="ARBA00022763"/>
    </source>
</evidence>
<feature type="compositionally biased region" description="Basic and acidic residues" evidence="14">
    <location>
        <begin position="383"/>
        <end position="394"/>
    </location>
</feature>
<dbReference type="InterPro" id="IPR025766">
    <property type="entry name" value="ADD"/>
</dbReference>
<feature type="domain" description="PHD-type" evidence="16">
    <location>
        <begin position="27"/>
        <end position="182"/>
    </location>
</feature>
<keyword evidence="10" id="KW-0238">DNA-binding</keyword>
<keyword evidence="15" id="KW-1133">Transmembrane helix</keyword>
<feature type="compositionally biased region" description="Basic and acidic residues" evidence="14">
    <location>
        <begin position="816"/>
        <end position="835"/>
    </location>
</feature>
<evidence type="ECO:0000256" key="8">
    <source>
        <dbReference type="ARBA" id="ARBA00022833"/>
    </source>
</evidence>
<dbReference type="GO" id="GO:0005634">
    <property type="term" value="C:nucleus"/>
    <property type="evidence" value="ECO:0007669"/>
    <property type="project" value="UniProtKB-SubCell"/>
</dbReference>
<feature type="region of interest" description="Disordered" evidence="14">
    <location>
        <begin position="747"/>
        <end position="835"/>
    </location>
</feature>
<evidence type="ECO:0000256" key="12">
    <source>
        <dbReference type="ARBA" id="ARBA00023242"/>
    </source>
</evidence>
<comment type="subcellular location">
    <subcellularLocation>
        <location evidence="1">Nucleus</location>
    </subcellularLocation>
</comment>
<keyword evidence="5" id="KW-0227">DNA damage</keyword>
<evidence type="ECO:0000259" key="16">
    <source>
        <dbReference type="PROSITE" id="PS51533"/>
    </source>
</evidence>
<evidence type="ECO:0000256" key="13">
    <source>
        <dbReference type="ARBA" id="ARBA00047995"/>
    </source>
</evidence>
<feature type="transmembrane region" description="Helical" evidence="15">
    <location>
        <begin position="135"/>
        <end position="161"/>
    </location>
</feature>
<feature type="compositionally biased region" description="Basic and acidic residues" evidence="14">
    <location>
        <begin position="439"/>
        <end position="460"/>
    </location>
</feature>
<feature type="transmembrane region" description="Helical" evidence="15">
    <location>
        <begin position="167"/>
        <end position="187"/>
    </location>
</feature>
<proteinExistence type="inferred from homology"/>
<keyword evidence="15" id="KW-0472">Membrane</keyword>
<evidence type="ECO:0000256" key="1">
    <source>
        <dbReference type="ARBA" id="ARBA00004123"/>
    </source>
</evidence>
<dbReference type="PANTHER" id="PTHR46357">
    <property type="entry name" value="TRANSCRIPTIONAL REGULATOR ATRX"/>
    <property type="match status" value="1"/>
</dbReference>
<feature type="compositionally biased region" description="Polar residues" evidence="14">
    <location>
        <begin position="1714"/>
        <end position="1723"/>
    </location>
</feature>
<dbReference type="Pfam" id="PF17981">
    <property type="entry name" value="ADD_ATRX"/>
    <property type="match status" value="1"/>
</dbReference>
<feature type="compositionally biased region" description="Basic and acidic residues" evidence="14">
    <location>
        <begin position="355"/>
        <end position="376"/>
    </location>
</feature>
<evidence type="ECO:0000256" key="2">
    <source>
        <dbReference type="ARBA" id="ARBA00007025"/>
    </source>
</evidence>
<accession>A0A7R9H2L9</accession>
<evidence type="ECO:0000256" key="7">
    <source>
        <dbReference type="ARBA" id="ARBA00022801"/>
    </source>
</evidence>
<feature type="compositionally biased region" description="Basic and acidic residues" evidence="14">
    <location>
        <begin position="553"/>
        <end position="574"/>
    </location>
</feature>
<evidence type="ECO:0000313" key="17">
    <source>
        <dbReference type="EMBL" id="CAD7403648.1"/>
    </source>
</evidence>
<feature type="compositionally biased region" description="Basic residues" evidence="14">
    <location>
        <begin position="463"/>
        <end position="472"/>
    </location>
</feature>
<dbReference type="GO" id="GO:0006338">
    <property type="term" value="P:chromatin remodeling"/>
    <property type="evidence" value="ECO:0007669"/>
    <property type="project" value="TreeGrafter"/>
</dbReference>
<feature type="region of interest" description="Disordered" evidence="14">
    <location>
        <begin position="595"/>
        <end position="614"/>
    </location>
</feature>
<dbReference type="InterPro" id="IPR052131">
    <property type="entry name" value="ATRX_domain-containing"/>
</dbReference>
<keyword evidence="3" id="KW-0479">Metal-binding</keyword>
<feature type="compositionally biased region" description="Basic and acidic residues" evidence="14">
    <location>
        <begin position="775"/>
        <end position="786"/>
    </location>
</feature>
<feature type="compositionally biased region" description="Polar residues" evidence="14">
    <location>
        <begin position="513"/>
        <end position="529"/>
    </location>
</feature>
<name>A0A7R9H2L9_TIMPO</name>
<keyword evidence="8" id="KW-0862">Zinc</keyword>
<comment type="catalytic activity">
    <reaction evidence="13">
        <text>ATP + H2O = ADP + phosphate + H(+)</text>
        <dbReference type="Rhea" id="RHEA:13065"/>
        <dbReference type="ChEBI" id="CHEBI:15377"/>
        <dbReference type="ChEBI" id="CHEBI:15378"/>
        <dbReference type="ChEBI" id="CHEBI:30616"/>
        <dbReference type="ChEBI" id="CHEBI:43474"/>
        <dbReference type="ChEBI" id="CHEBI:456216"/>
        <dbReference type="EC" id="3.6.4.12"/>
    </reaction>
</comment>
<dbReference type="GO" id="GO:0003678">
    <property type="term" value="F:DNA helicase activity"/>
    <property type="evidence" value="ECO:0007669"/>
    <property type="project" value="UniProtKB-EC"/>
</dbReference>
<keyword evidence="12" id="KW-0539">Nucleus</keyword>
<feature type="region of interest" description="Disordered" evidence="14">
    <location>
        <begin position="872"/>
        <end position="895"/>
    </location>
</feature>
<evidence type="ECO:0000256" key="11">
    <source>
        <dbReference type="ARBA" id="ARBA00023204"/>
    </source>
</evidence>
<dbReference type="PROSITE" id="PS51533">
    <property type="entry name" value="ADD"/>
    <property type="match status" value="1"/>
</dbReference>
<organism evidence="17">
    <name type="scientific">Timema poppense</name>
    <name type="common">Walking stick</name>
    <dbReference type="NCBI Taxonomy" id="170557"/>
    <lineage>
        <taxon>Eukaryota</taxon>
        <taxon>Metazoa</taxon>
        <taxon>Ecdysozoa</taxon>
        <taxon>Arthropoda</taxon>
        <taxon>Hexapoda</taxon>
        <taxon>Insecta</taxon>
        <taxon>Pterygota</taxon>
        <taxon>Neoptera</taxon>
        <taxon>Polyneoptera</taxon>
        <taxon>Phasmatodea</taxon>
        <taxon>Timematodea</taxon>
        <taxon>Timematoidea</taxon>
        <taxon>Timematidae</taxon>
        <taxon>Timema</taxon>
    </lineage>
</organism>
<dbReference type="InterPro" id="IPR041430">
    <property type="entry name" value="ADD_ATRX"/>
</dbReference>
<keyword evidence="11" id="KW-0234">DNA repair</keyword>
<feature type="compositionally biased region" description="Basic and acidic residues" evidence="14">
    <location>
        <begin position="531"/>
        <end position="546"/>
    </location>
</feature>
<keyword evidence="7" id="KW-0378">Hydrolase</keyword>
<dbReference type="GO" id="GO:0031490">
    <property type="term" value="F:chromatin DNA binding"/>
    <property type="evidence" value="ECO:0007669"/>
    <property type="project" value="TreeGrafter"/>
</dbReference>
<feature type="region of interest" description="Disordered" evidence="14">
    <location>
        <begin position="1706"/>
        <end position="1740"/>
    </location>
</feature>
<feature type="compositionally biased region" description="Basic and acidic residues" evidence="14">
    <location>
        <begin position="296"/>
        <end position="311"/>
    </location>
</feature>
<evidence type="ECO:0000256" key="14">
    <source>
        <dbReference type="SAM" id="MobiDB-lite"/>
    </source>
</evidence>
<dbReference type="GO" id="GO:0005524">
    <property type="term" value="F:ATP binding"/>
    <property type="evidence" value="ECO:0007669"/>
    <property type="project" value="UniProtKB-KW"/>
</dbReference>
<feature type="compositionally biased region" description="Basic residues" evidence="14">
    <location>
        <begin position="322"/>
        <end position="334"/>
    </location>
</feature>
<dbReference type="GO" id="GO:0016787">
    <property type="term" value="F:hydrolase activity"/>
    <property type="evidence" value="ECO:0007669"/>
    <property type="project" value="UniProtKB-KW"/>
</dbReference>
<keyword evidence="9" id="KW-0067">ATP-binding</keyword>
<evidence type="ECO:0000256" key="4">
    <source>
        <dbReference type="ARBA" id="ARBA00022741"/>
    </source>
</evidence>
<feature type="compositionally biased region" description="Polar residues" evidence="14">
    <location>
        <begin position="748"/>
        <end position="769"/>
    </location>
</feature>
<evidence type="ECO:0000256" key="10">
    <source>
        <dbReference type="ARBA" id="ARBA00023125"/>
    </source>
</evidence>
<sequence length="1767" mass="199018">MKLRRNYNSLCIEETDEELKYRRKRFPDVAKVIEENVKCTSCTRYLKDLIVEGKSVYRHPSLNVLLCQKCSGFYDDGDFSVDEDGTDKYCRWCGQGGMLYCCAKCTCAFCKISTHNLLSTQEYATVSVASRKAMILVLLVVDLCCPPLLVAVDLCCLPLLLVVDLCFLSVLLVAVPLVVVFLLVAAHDLLLPKVVVVVEVVVLSDVSQGLYLASILPLGEPISPEEAWPISFHYGYEQSSRQTIACIKRNLKRSILNDIESEDWLCFICDSKPLWELRSFCWAAQAFVNKEKKPKRTSEKIMKSSKYKESSSDNEDDAPLSRPKRTKVKLVKLSKYKESSSDNDDVSPSSRPKRTKELIKSIKYKESSSGKEEDAPSSRSKRTRELIKSSKYKESSSANEDDALSSRPKRTKELTKSLKYKEISSDNEDNVLSSRPKRTKEITKPSKYKESSSVKEDDASTSRLKRTKGKISKYKENSSDNEDDVPSPIPKRTKEKLIKSSKYLELSLENENDSSFSKSNRASKNPFKSTKNKESHSDSSTDESTKKQKKTSVYRERSSDREDKRFSVKKKGESGNKLLTSKTIDSITEEVKTTSKSKKTKFKGDGDATSECEGEDLPKLADEKSAQKAIIWLSENCSNIVDLGTLVAGRINKLKENKVKLKTTMKPQKVAHLVNGLRSFLNVFKEDIDNVEALLDLNHEHWQKIVSIRERKKRKNRRRNKIDDDNNINEIAFQDSVKSAEANYNDAGVSSENLNDTNQEQDIVTNKDSPANVEQEMKSKHEKFENSELSSTKLNKCSLKMITNEPSSSDAEDDTSTPKKKTDIEETTQKSSDKELVKVVREEHELNKSINDSDEELLNNKANLSNRVEQFKNKNDKLATSDDESNSFESHDDNFKENNKSIEKFKKKGVLDNEKSCEPSTSIRSNKTQDDDSLNETTDNLLKTSIPKQINEVESIKTQLHNTSQDMFSDDVDWQSNGSSNILKCIEQSEDVFEHTEYDSNAKHLYPKDKETQKRDNTIRTSTFLRNGSPLTQPNIMEDNESFKEKEIDDADKESISTIEILDKSVDDSIFNETTQSIEDTNFLKIIDSETLEKNTEDGNSEYADEQAENSDCDDPLAIESAASDDEAFMGNVDSIISNKNENIVLDNNEKMKVNENLFTESIREDDTLANVQNNQMKDRDLIEEASLKDVPSHNKNTENFTKEAENVETVLLSVFSSDAEIIGNNIDKDAEKTTKHSDDEIVYDHSKEGEKAKSNLLKVILSDDETVKNDVDRCTEKVQTFNNLDKEAEKAKADISKDLLNDDETVEDTLDKCTEKEKTVNDIGKEAEKAKEDLLKDVLSDDETLEDGLDKCTEKVKTIDDLGKEAEKAKGDLLKDVLSDDETLEGGLDKCTEKVKTIDDLGKEAEEAKTFLLRDVLSDDEMVGNDIGKCAEKAKNVNDITKEVGKATATFNDTLSIGDKTVAKDLSIEAGKAKAAILNDSSSDDDTIGNYLTKEAEKSKVALLKDSSSDDETLANYLSIEAEKAKMAMLKESSDDEKVKNDIIKEAETVKALLLAYSSDETSDTNEHNNLKNRIDPAKKTKLIQNCPTDGRIRPKIGPKSRVKKASECDVELYVTDSEDSTGNTKTKKNIRKNKFKIEETEAYKNDIKLGWKFEVTIERLPDTEFNKYYSNYVEIDETTSEEIMKDTKSTDKNNLNSLLNLNSLKRPRKQNEGNSGSDCSVKTNKKKPKEEKIKKVKGTAEDAASDLDGLYKSFSLGSVTLETPL</sequence>
<dbReference type="GO" id="GO:0008270">
    <property type="term" value="F:zinc ion binding"/>
    <property type="evidence" value="ECO:0007669"/>
    <property type="project" value="UniProtKB-KW"/>
</dbReference>
<feature type="transmembrane region" description="Helical" evidence="15">
    <location>
        <begin position="194"/>
        <end position="213"/>
    </location>
</feature>
<keyword evidence="4" id="KW-0547">Nucleotide-binding</keyword>
<dbReference type="GO" id="GO:0005721">
    <property type="term" value="C:pericentric heterochromatin"/>
    <property type="evidence" value="ECO:0007669"/>
    <property type="project" value="TreeGrafter"/>
</dbReference>
<dbReference type="GO" id="GO:0006281">
    <property type="term" value="P:DNA repair"/>
    <property type="evidence" value="ECO:0007669"/>
    <property type="project" value="UniProtKB-KW"/>
</dbReference>
<keyword evidence="15" id="KW-0812">Transmembrane</keyword>
<feature type="region of interest" description="Disordered" evidence="14">
    <location>
        <begin position="912"/>
        <end position="943"/>
    </location>
</feature>
<evidence type="ECO:0000256" key="3">
    <source>
        <dbReference type="ARBA" id="ARBA00022723"/>
    </source>
</evidence>
<dbReference type="EMBL" id="OD001943">
    <property type="protein sequence ID" value="CAD7403648.1"/>
    <property type="molecule type" value="Genomic_DNA"/>
</dbReference>